<dbReference type="EMBL" id="REGN01013648">
    <property type="protein sequence ID" value="RMZ93658.1"/>
    <property type="molecule type" value="Genomic_DNA"/>
</dbReference>
<keyword evidence="2" id="KW-1185">Reference proteome</keyword>
<dbReference type="Proteomes" id="UP000276133">
    <property type="component" value="Unassembled WGS sequence"/>
</dbReference>
<evidence type="ECO:0000313" key="2">
    <source>
        <dbReference type="Proteomes" id="UP000276133"/>
    </source>
</evidence>
<reference evidence="1 2" key="1">
    <citation type="journal article" date="2018" name="Sci. Rep.">
        <title>Genomic signatures of local adaptation to the degree of environmental predictability in rotifers.</title>
        <authorList>
            <person name="Franch-Gras L."/>
            <person name="Hahn C."/>
            <person name="Garcia-Roger E.M."/>
            <person name="Carmona M.J."/>
            <person name="Serra M."/>
            <person name="Gomez A."/>
        </authorList>
    </citation>
    <scope>NUCLEOTIDE SEQUENCE [LARGE SCALE GENOMIC DNA]</scope>
    <source>
        <strain evidence="1">HYR1</strain>
    </source>
</reference>
<protein>
    <submittedName>
        <fullName evidence="1">Uncharacterized protein</fullName>
    </submittedName>
</protein>
<evidence type="ECO:0000313" key="1">
    <source>
        <dbReference type="EMBL" id="RMZ93658.1"/>
    </source>
</evidence>
<comment type="caution">
    <text evidence="1">The sequence shown here is derived from an EMBL/GenBank/DDBJ whole genome shotgun (WGS) entry which is preliminary data.</text>
</comment>
<name>A0A3M7P3M3_BRAPC</name>
<gene>
    <name evidence="1" type="ORF">BpHYR1_016347</name>
</gene>
<proteinExistence type="predicted"/>
<accession>A0A3M7P3M3</accession>
<sequence length="63" mass="7114">MAQLKKKTDLYKSREKMSVQVKNKKNICLLVSDKFKKGFSHFFCVHLPPPPAPPPPPPPGNKV</sequence>
<organism evidence="1 2">
    <name type="scientific">Brachionus plicatilis</name>
    <name type="common">Marine rotifer</name>
    <name type="synonym">Brachionus muelleri</name>
    <dbReference type="NCBI Taxonomy" id="10195"/>
    <lineage>
        <taxon>Eukaryota</taxon>
        <taxon>Metazoa</taxon>
        <taxon>Spiralia</taxon>
        <taxon>Gnathifera</taxon>
        <taxon>Rotifera</taxon>
        <taxon>Eurotatoria</taxon>
        <taxon>Monogononta</taxon>
        <taxon>Pseudotrocha</taxon>
        <taxon>Ploima</taxon>
        <taxon>Brachionidae</taxon>
        <taxon>Brachionus</taxon>
    </lineage>
</organism>
<dbReference type="AlphaFoldDB" id="A0A3M7P3M3"/>